<evidence type="ECO:0000313" key="10">
    <source>
        <dbReference type="RefSeq" id="XP_026276384.1"/>
    </source>
</evidence>
<feature type="compositionally biased region" description="Basic residues" evidence="7">
    <location>
        <begin position="78"/>
        <end position="89"/>
    </location>
</feature>
<dbReference type="RefSeq" id="XP_026276384.1">
    <property type="nucleotide sequence ID" value="XM_026420599.2"/>
</dbReference>
<dbReference type="GO" id="GO:0005829">
    <property type="term" value="C:cytosol"/>
    <property type="evidence" value="ECO:0007669"/>
    <property type="project" value="TreeGrafter"/>
</dbReference>
<feature type="compositionally biased region" description="Gly residues" evidence="7">
    <location>
        <begin position="98"/>
        <end position="109"/>
    </location>
</feature>
<organism evidence="9 10">
    <name type="scientific">Frankliniella occidentalis</name>
    <name type="common">Western flower thrips</name>
    <name type="synonym">Euthrips occidentalis</name>
    <dbReference type="NCBI Taxonomy" id="133901"/>
    <lineage>
        <taxon>Eukaryota</taxon>
        <taxon>Metazoa</taxon>
        <taxon>Ecdysozoa</taxon>
        <taxon>Arthropoda</taxon>
        <taxon>Hexapoda</taxon>
        <taxon>Insecta</taxon>
        <taxon>Pterygota</taxon>
        <taxon>Neoptera</taxon>
        <taxon>Paraneoptera</taxon>
        <taxon>Thysanoptera</taxon>
        <taxon>Terebrantia</taxon>
        <taxon>Thripoidea</taxon>
        <taxon>Thripidae</taxon>
        <taxon>Frankliniella</taxon>
    </lineage>
</organism>
<dbReference type="GO" id="GO:0005634">
    <property type="term" value="C:nucleus"/>
    <property type="evidence" value="ECO:0007669"/>
    <property type="project" value="TreeGrafter"/>
</dbReference>
<evidence type="ECO:0000256" key="7">
    <source>
        <dbReference type="SAM" id="MobiDB-lite"/>
    </source>
</evidence>
<accession>A0A6J1S5A2</accession>
<keyword evidence="4" id="KW-0963">Cytoplasm</keyword>
<proteinExistence type="inferred from homology"/>
<evidence type="ECO:0000259" key="8">
    <source>
        <dbReference type="PROSITE" id="PS51366"/>
    </source>
</evidence>
<dbReference type="PANTHER" id="PTHR12626:SF0">
    <property type="entry name" value="PROGRAMMED CELL DEATH PROTEIN 4"/>
    <property type="match status" value="1"/>
</dbReference>
<dbReference type="KEGG" id="foc:113205125"/>
<comment type="similarity">
    <text evidence="2">Belongs to the PDCD4 family.</text>
</comment>
<dbReference type="GeneID" id="113205125"/>
<keyword evidence="9" id="KW-1185">Reference proteome</keyword>
<dbReference type="SMART" id="SM00544">
    <property type="entry name" value="MA3"/>
    <property type="match status" value="2"/>
</dbReference>
<reference evidence="10" key="1">
    <citation type="submission" date="2025-08" db="UniProtKB">
        <authorList>
            <consortium name="RefSeq"/>
        </authorList>
    </citation>
    <scope>IDENTIFICATION</scope>
    <source>
        <tissue evidence="10">Whole organism</tissue>
    </source>
</reference>
<evidence type="ECO:0000256" key="5">
    <source>
        <dbReference type="ARBA" id="ARBA00022737"/>
    </source>
</evidence>
<feature type="region of interest" description="Disordered" evidence="7">
    <location>
        <begin position="60"/>
        <end position="109"/>
    </location>
</feature>
<dbReference type="CTD" id="27250"/>
<evidence type="ECO:0000256" key="3">
    <source>
        <dbReference type="ARBA" id="ARBA00014414"/>
    </source>
</evidence>
<evidence type="ECO:0000256" key="2">
    <source>
        <dbReference type="ARBA" id="ARBA00005497"/>
    </source>
</evidence>
<feature type="domain" description="MI" evidence="8">
    <location>
        <begin position="150"/>
        <end position="271"/>
    </location>
</feature>
<dbReference type="PANTHER" id="PTHR12626">
    <property type="entry name" value="PROGRAMMED CELL DEATH 4"/>
    <property type="match status" value="1"/>
</dbReference>
<dbReference type="GO" id="GO:0045892">
    <property type="term" value="P:negative regulation of DNA-templated transcription"/>
    <property type="evidence" value="ECO:0007669"/>
    <property type="project" value="InterPro"/>
</dbReference>
<sequence length="457" mass="50514">MMEDEVANGSDCEQLAEEGGDQNGEAAASPGRKGVNGEAVAAAGGAQALADRIKIKGKRNVRSLTKEAPGGPGGVVHPVRKWKNSRRSRSGFSRGVPKKGGAGGKGVWGQLGSELQEVDEDMNDPNYDSDSLDNGDIELKSVIPQVSEEQLQKLVEPIILEYFENGDAYEACLALDEINSGSKRFMIVQFAIEMAMDHKPSHREMTSVLISDLYGRILSQRDIGKAFDALIKNLPDLILDTPEAHIVLGNFLARAIADDCIPPKFIETLKEKAETDNAKQALSRAETLLSIKHGLVRLDNVWGVGGGLRPVKYLIRKMILLLQEYLSSGDLQEATRCLQDLEVPHFHHELVYEAVVMVLEAINHHTDEAMCKLLKSLSNAIIITEDMMERGFLRVYEDMPDICLDVPLAYTVLERFVERCHKAGFLSDDLLKKMPTRGRKRFVSEGDGGRVKDHNFH</sequence>
<dbReference type="AlphaFoldDB" id="A0A6J1S5A2"/>
<keyword evidence="5" id="KW-0677">Repeat</keyword>
<keyword evidence="6" id="KW-0539">Nucleus</keyword>
<name>A0A6J1S5A2_FRAOC</name>
<evidence type="ECO:0000313" key="9">
    <source>
        <dbReference type="Proteomes" id="UP000504606"/>
    </source>
</evidence>
<dbReference type="FunFam" id="1.25.40.180:FF:000008">
    <property type="entry name" value="Programmed cell death protein 4"/>
    <property type="match status" value="1"/>
</dbReference>
<dbReference type="Gene3D" id="1.25.40.180">
    <property type="match status" value="2"/>
</dbReference>
<evidence type="ECO:0000256" key="4">
    <source>
        <dbReference type="ARBA" id="ARBA00022490"/>
    </source>
</evidence>
<dbReference type="OrthoDB" id="414546at2759"/>
<dbReference type="FunFam" id="1.25.40.180:FF:000009">
    <property type="entry name" value="programmed cell death protein 4"/>
    <property type="match status" value="1"/>
</dbReference>
<evidence type="ECO:0000256" key="6">
    <source>
        <dbReference type="ARBA" id="ARBA00023242"/>
    </source>
</evidence>
<dbReference type="InterPro" id="IPR003891">
    <property type="entry name" value="Initiation_fac_eIF4g_MI"/>
</dbReference>
<dbReference type="Pfam" id="PF02847">
    <property type="entry name" value="MA3"/>
    <property type="match status" value="2"/>
</dbReference>
<dbReference type="InterPro" id="IPR039778">
    <property type="entry name" value="PDCD4"/>
</dbReference>
<comment type="subcellular location">
    <subcellularLocation>
        <location evidence="1">Cytoplasm</location>
    </subcellularLocation>
</comment>
<evidence type="ECO:0000256" key="1">
    <source>
        <dbReference type="ARBA" id="ARBA00004496"/>
    </source>
</evidence>
<gene>
    <name evidence="10" type="primary">LOC113205125</name>
</gene>
<protein>
    <recommendedName>
        <fullName evidence="3">Programmed cell death protein 4</fullName>
    </recommendedName>
</protein>
<dbReference type="Proteomes" id="UP000504606">
    <property type="component" value="Unplaced"/>
</dbReference>
<feature type="region of interest" description="Disordered" evidence="7">
    <location>
        <begin position="1"/>
        <end position="36"/>
    </location>
</feature>
<feature type="domain" description="MI" evidence="8">
    <location>
        <begin position="313"/>
        <end position="436"/>
    </location>
</feature>
<dbReference type="SUPFAM" id="SSF48371">
    <property type="entry name" value="ARM repeat"/>
    <property type="match status" value="2"/>
</dbReference>
<dbReference type="InterPro" id="IPR016024">
    <property type="entry name" value="ARM-type_fold"/>
</dbReference>
<dbReference type="PROSITE" id="PS51366">
    <property type="entry name" value="MI"/>
    <property type="match status" value="2"/>
</dbReference>